<evidence type="ECO:0000256" key="3">
    <source>
        <dbReference type="ARBA" id="ARBA00022694"/>
    </source>
</evidence>
<evidence type="ECO:0000313" key="12">
    <source>
        <dbReference type="EMBL" id="QLL73727.1"/>
    </source>
</evidence>
<dbReference type="Proteomes" id="UP000067598">
    <property type="component" value="Unassembled WGS sequence"/>
</dbReference>
<keyword evidence="21" id="KW-1185">Reference proteome</keyword>
<evidence type="ECO:0000313" key="20">
    <source>
        <dbReference type="Proteomes" id="UP000510660"/>
    </source>
</evidence>
<evidence type="ECO:0000259" key="7">
    <source>
        <dbReference type="Pfam" id="PF16198"/>
    </source>
</evidence>
<dbReference type="EMBL" id="WBOB01000005">
    <property type="protein sequence ID" value="KAB1977900.1"/>
    <property type="molecule type" value="Genomic_DNA"/>
</dbReference>
<feature type="domain" description="tRNA pseudouridylate synthase B C-terminal" evidence="7">
    <location>
        <begin position="181"/>
        <end position="236"/>
    </location>
</feature>
<feature type="domain" description="Pseudouridine synthase II N-terminal" evidence="6">
    <location>
        <begin position="24"/>
        <end position="180"/>
    </location>
</feature>
<dbReference type="InterPro" id="IPR014780">
    <property type="entry name" value="tRNA_psdUridine_synth_TruB"/>
</dbReference>
<dbReference type="Proteomes" id="UP000289808">
    <property type="component" value="Unassembled WGS sequence"/>
</dbReference>
<dbReference type="Pfam" id="PF16198">
    <property type="entry name" value="TruB_C_2"/>
    <property type="match status" value="1"/>
</dbReference>
<dbReference type="GO" id="GO:0031119">
    <property type="term" value="P:tRNA pseudouridine synthesis"/>
    <property type="evidence" value="ECO:0007669"/>
    <property type="project" value="UniProtKB-UniRule"/>
</dbReference>
<dbReference type="Proteomes" id="UP001434419">
    <property type="component" value="Unassembled WGS sequence"/>
</dbReference>
<dbReference type="PANTHER" id="PTHR13767:SF2">
    <property type="entry name" value="PSEUDOURIDYLATE SYNTHASE TRUB1"/>
    <property type="match status" value="1"/>
</dbReference>
<dbReference type="EMBL" id="JBETVU010000012">
    <property type="protein sequence ID" value="MES5148880.1"/>
    <property type="molecule type" value="Genomic_DNA"/>
</dbReference>
<evidence type="ECO:0000313" key="8">
    <source>
        <dbReference type="EMBL" id="KAB1977900.1"/>
    </source>
</evidence>
<keyword evidence="4 5" id="KW-0413">Isomerase</keyword>
<dbReference type="InterPro" id="IPR020103">
    <property type="entry name" value="PsdUridine_synth_cat_dom_sf"/>
</dbReference>
<proteinExistence type="inferred from homology"/>
<sequence>MLNGILVIDKDKGMTSADVVYHLRRVLHIRKIGHAGTLDPEVTGVLPIAIGQATKLIEMMHTRPKEYIGTGLFGYSTDSYDATGTVLKEKKLIQPFSGAEIQENMNKFVGEIVQVPPIYSAVKVNGKHLYEYAREEIEVERPQRKVEVKQYDLTKEPVFDINTGQESFDFKIKCSKGTYVRSLVNDLGEKLDCPATMTYLRRTASSGFDITQAVKLKEIEENPKKATELIQPIDAFFKEYTQVDLTEEKWLKVKNGAGISLETNAKKVALRYNKKVKAIYEKKGKLYRPSLMLLQNE</sequence>
<evidence type="ECO:0000256" key="5">
    <source>
        <dbReference type="HAMAP-Rule" id="MF_01080"/>
    </source>
</evidence>
<dbReference type="EMBL" id="SCLX01000004">
    <property type="protein sequence ID" value="RXF60087.1"/>
    <property type="molecule type" value="Genomic_DNA"/>
</dbReference>
<evidence type="ECO:0000256" key="4">
    <source>
        <dbReference type="ARBA" id="ARBA00023235"/>
    </source>
</evidence>
<evidence type="ECO:0000256" key="2">
    <source>
        <dbReference type="ARBA" id="ARBA00005642"/>
    </source>
</evidence>
<dbReference type="EMBL" id="CP047415">
    <property type="protein sequence ID" value="QLL73727.1"/>
    <property type="molecule type" value="Genomic_DNA"/>
</dbReference>
<protein>
    <recommendedName>
        <fullName evidence="5">tRNA pseudouridine synthase B</fullName>
        <ecNumber evidence="5">5.4.99.25</ecNumber>
    </recommendedName>
    <alternativeName>
        <fullName evidence="5">tRNA pseudouridine(55) synthase</fullName>
        <shortName evidence="5">Psi55 synthase</shortName>
    </alternativeName>
    <alternativeName>
        <fullName evidence="5">tRNA pseudouridylate synthase</fullName>
    </alternativeName>
    <alternativeName>
        <fullName evidence="5">tRNA-uridine isomerase</fullName>
    </alternativeName>
</protein>
<dbReference type="InterPro" id="IPR032819">
    <property type="entry name" value="TruB_C"/>
</dbReference>
<name>A0A109DEE1_9LACO</name>
<evidence type="ECO:0000313" key="11">
    <source>
        <dbReference type="EMBL" id="MYN53426.1"/>
    </source>
</evidence>
<evidence type="ECO:0000313" key="16">
    <source>
        <dbReference type="Proteomes" id="UP000289808"/>
    </source>
</evidence>
<keyword evidence="3 5" id="KW-0819">tRNA processing</keyword>
<dbReference type="FunFam" id="3.30.2350.10:FF:000011">
    <property type="entry name" value="tRNA pseudouridine synthase B"/>
    <property type="match status" value="1"/>
</dbReference>
<reference evidence="13 16" key="3">
    <citation type="submission" date="2019-01" db="EMBL/GenBank/DDBJ databases">
        <title>The genome sequence of Lactobacillus crispatus L49.</title>
        <authorList>
            <person name="Zhong J."/>
            <person name="Zhang J."/>
        </authorList>
    </citation>
    <scope>NUCLEOTIDE SEQUENCE [LARGE SCALE GENOMIC DNA]</scope>
    <source>
        <strain evidence="13 16">L49</strain>
    </source>
</reference>
<evidence type="ECO:0000313" key="17">
    <source>
        <dbReference type="Proteomes" id="UP000295195"/>
    </source>
</evidence>
<dbReference type="Proteomes" id="UP000295195">
    <property type="component" value="Unassembled WGS sequence"/>
</dbReference>
<dbReference type="CDD" id="cd02573">
    <property type="entry name" value="PseudoU_synth_EcTruB"/>
    <property type="match status" value="1"/>
</dbReference>
<accession>A0A109DEE1</accession>
<dbReference type="GO" id="GO:0160148">
    <property type="term" value="F:tRNA pseudouridine(55) synthase activity"/>
    <property type="evidence" value="ECO:0007669"/>
    <property type="project" value="UniProtKB-EC"/>
</dbReference>
<comment type="catalytic activity">
    <reaction evidence="1 5">
        <text>uridine(55) in tRNA = pseudouridine(55) in tRNA</text>
        <dbReference type="Rhea" id="RHEA:42532"/>
        <dbReference type="Rhea" id="RHEA-COMP:10101"/>
        <dbReference type="Rhea" id="RHEA-COMP:10102"/>
        <dbReference type="ChEBI" id="CHEBI:65314"/>
        <dbReference type="ChEBI" id="CHEBI:65315"/>
        <dbReference type="EC" id="5.4.99.25"/>
    </reaction>
</comment>
<dbReference type="STRING" id="47770.GCA_001567095_01218"/>
<reference evidence="11 19" key="6">
    <citation type="submission" date="2020-01" db="EMBL/GenBank/DDBJ databases">
        <title>Vaginal microbiome of pregnant Indian women: Insights into the genome of dominants Lactobacillus species.</title>
        <authorList>
            <person name="Das B."/>
            <person name="Mehta O."/>
            <person name="Ghosh T.S."/>
            <person name="Kothidar A."/>
            <person name="Gowtham M.R."/>
            <person name="Mitra R."/>
            <person name="Kshetrapal P."/>
            <person name="Wadhwa N."/>
            <person name="Thiruvengadam R."/>
            <person name="Nair G.B."/>
            <person name="Bhatnagar S."/>
            <person name="Pore S."/>
        </authorList>
    </citation>
    <scope>NUCLEOTIDE SEQUENCE [LARGE SCALE GENOMIC DNA]</scope>
    <source>
        <strain evidence="11 19">Indica2</strain>
    </source>
</reference>
<evidence type="ECO:0000313" key="18">
    <source>
        <dbReference type="Proteomes" id="UP000430323"/>
    </source>
</evidence>
<evidence type="ECO:0000313" key="19">
    <source>
        <dbReference type="Proteomes" id="UP000460132"/>
    </source>
</evidence>
<reference evidence="12 20" key="5">
    <citation type="submission" date="2020-01" db="EMBL/GenBank/DDBJ databases">
        <title>Complete and circular genome sequences of six lactobacillus isolates from horses.</title>
        <authorList>
            <person name="Hassan H.M."/>
        </authorList>
    </citation>
    <scope>NUCLEOTIDE SEQUENCE [LARGE SCALE GENOMIC DNA]</scope>
    <source>
        <strain evidence="12 20">1D</strain>
    </source>
</reference>
<evidence type="ECO:0000313" key="10">
    <source>
        <dbReference type="EMBL" id="MES5148880.1"/>
    </source>
</evidence>
<reference evidence="9 15" key="1">
    <citation type="journal article" date="2016" name="Microbiology (Mosc.)">
        <title>Comparison of Lactobacillus crispatus isolates from Lactobacillus-dominated vaginal microbiomes with isolates from microbiomes containing bacterial vaginosis-associated bacteria.</title>
        <authorList>
            <person name="Abdelmaksoud A.A."/>
            <person name="Koparde V.N."/>
            <person name="Sheth N.U."/>
            <person name="Serrano M.G."/>
            <person name="Glascock A.L."/>
            <person name="Fettweis J.M."/>
            <person name="Strauss Iii J.F."/>
            <person name="Buck G.A."/>
            <person name="Jefferson K.K."/>
        </authorList>
    </citation>
    <scope>NUCLEOTIDE SEQUENCE [LARGE SCALE GENOMIC DNA]</scope>
    <source>
        <strain evidence="9 15">VMC3</strain>
    </source>
</reference>
<dbReference type="GO" id="GO:0003723">
    <property type="term" value="F:RNA binding"/>
    <property type="evidence" value="ECO:0007669"/>
    <property type="project" value="InterPro"/>
</dbReference>
<gene>
    <name evidence="5 8" type="primary">truB</name>
    <name evidence="10" type="ORF">ABVC42_02900</name>
    <name evidence="9" type="ORF">AEL95_05425</name>
    <name evidence="14" type="ORF">CEE75_06940</name>
    <name evidence="13" type="ORF">ERD32_01025</name>
    <name evidence="8" type="ORF">F8251_02035</name>
    <name evidence="11" type="ORF">GTK63_03650</name>
    <name evidence="12" type="ORF">GTO85_04750</name>
</gene>
<evidence type="ECO:0000313" key="9">
    <source>
        <dbReference type="EMBL" id="KWU03884.1"/>
    </source>
</evidence>
<reference evidence="14 17" key="2">
    <citation type="submission" date="2017-06" db="EMBL/GenBank/DDBJ databases">
        <authorList>
            <person name="Swanenburg J."/>
            <person name="Kort R."/>
        </authorList>
    </citation>
    <scope>NUCLEOTIDE SEQUENCE [LARGE SCALE GENOMIC DNA]</scope>
    <source>
        <strain evidence="14 17">RL05</strain>
    </source>
</reference>
<dbReference type="EMBL" id="NKLP01000126">
    <property type="protein sequence ID" value="TDN30936.1"/>
    <property type="molecule type" value="Genomic_DNA"/>
</dbReference>
<dbReference type="Pfam" id="PF01509">
    <property type="entry name" value="TruB_N"/>
    <property type="match status" value="1"/>
</dbReference>
<dbReference type="GO" id="GO:1990481">
    <property type="term" value="P:mRNA pseudouridine synthesis"/>
    <property type="evidence" value="ECO:0007669"/>
    <property type="project" value="TreeGrafter"/>
</dbReference>
<dbReference type="Proteomes" id="UP000460132">
    <property type="component" value="Unassembled WGS sequence"/>
</dbReference>
<evidence type="ECO:0000256" key="1">
    <source>
        <dbReference type="ARBA" id="ARBA00000385"/>
    </source>
</evidence>
<dbReference type="EMBL" id="WWFF01000004">
    <property type="protein sequence ID" value="MYN53426.1"/>
    <property type="molecule type" value="Genomic_DNA"/>
</dbReference>
<dbReference type="RefSeq" id="WP_005719263.1">
    <property type="nucleotide sequence ID" value="NZ_AP025162.1"/>
</dbReference>
<dbReference type="PANTHER" id="PTHR13767">
    <property type="entry name" value="TRNA-PSEUDOURIDINE SYNTHASE"/>
    <property type="match status" value="1"/>
</dbReference>
<dbReference type="EMBL" id="LJGP01000017">
    <property type="protein sequence ID" value="KWU03884.1"/>
    <property type="molecule type" value="Genomic_DNA"/>
</dbReference>
<organism evidence="9 15">
    <name type="scientific">Lactobacillus crispatus</name>
    <dbReference type="NCBI Taxonomy" id="47770"/>
    <lineage>
        <taxon>Bacteria</taxon>
        <taxon>Bacillati</taxon>
        <taxon>Bacillota</taxon>
        <taxon>Bacilli</taxon>
        <taxon>Lactobacillales</taxon>
        <taxon>Lactobacillaceae</taxon>
        <taxon>Lactobacillus</taxon>
    </lineage>
</organism>
<dbReference type="Proteomes" id="UP000510660">
    <property type="component" value="Chromosome"/>
</dbReference>
<feature type="active site" description="Nucleophile" evidence="5">
    <location>
        <position position="39"/>
    </location>
</feature>
<evidence type="ECO:0000313" key="14">
    <source>
        <dbReference type="EMBL" id="TDN30936.1"/>
    </source>
</evidence>
<evidence type="ECO:0000313" key="13">
    <source>
        <dbReference type="EMBL" id="RXF60087.1"/>
    </source>
</evidence>
<reference evidence="10" key="7">
    <citation type="submission" date="2024-06" db="EMBL/GenBank/DDBJ databases">
        <title>Vaginal Lactobacillus fatty acid response mechanisms reveal a metabolite-targeted strategy for bacterial vaginosis treatment.</title>
        <authorList>
            <person name="Zhu M."/>
            <person name="Blainey P.C."/>
            <person name="Bloom S.M."/>
            <person name="Kwon D.S."/>
        </authorList>
    </citation>
    <scope>NUCLEOTIDE SEQUENCE</scope>
    <source>
        <strain evidence="10">194_F1_1</strain>
    </source>
</reference>
<dbReference type="PATRIC" id="fig|47770.28.peg.482"/>
<dbReference type="InterPro" id="IPR002501">
    <property type="entry name" value="PsdUridine_synth_N"/>
</dbReference>
<dbReference type="Proteomes" id="UP000430323">
    <property type="component" value="Unassembled WGS sequence"/>
</dbReference>
<dbReference type="HAMAP" id="MF_01080">
    <property type="entry name" value="TruB_bact"/>
    <property type="match status" value="1"/>
</dbReference>
<dbReference type="Gene3D" id="3.30.2350.10">
    <property type="entry name" value="Pseudouridine synthase"/>
    <property type="match status" value="1"/>
</dbReference>
<evidence type="ECO:0000313" key="15">
    <source>
        <dbReference type="Proteomes" id="UP000067598"/>
    </source>
</evidence>
<reference evidence="8 18" key="4">
    <citation type="submission" date="2019-09" db="EMBL/GenBank/DDBJ databases">
        <title>Investigation of probiotic properties of different lactic acid bacteria.</title>
        <authorList>
            <person name="Jaomanjaka F."/>
            <person name="Blanc P."/>
        </authorList>
    </citation>
    <scope>NUCLEOTIDE SEQUENCE [LARGE SCALE GENOMIC DNA]</scope>
    <source>
        <strain evidence="8 18">BIO6272</strain>
    </source>
</reference>
<dbReference type="NCBIfam" id="TIGR00431">
    <property type="entry name" value="TruB"/>
    <property type="match status" value="1"/>
</dbReference>
<comment type="similarity">
    <text evidence="2 5">Belongs to the pseudouridine synthase TruB family. Type 1 subfamily.</text>
</comment>
<dbReference type="SUPFAM" id="SSF55120">
    <property type="entry name" value="Pseudouridine synthase"/>
    <property type="match status" value="1"/>
</dbReference>
<evidence type="ECO:0000313" key="21">
    <source>
        <dbReference type="Proteomes" id="UP001434419"/>
    </source>
</evidence>
<dbReference type="EC" id="5.4.99.25" evidence="5"/>
<comment type="function">
    <text evidence="5">Responsible for synthesis of pseudouridine from uracil-55 in the psi GC loop of transfer RNAs.</text>
</comment>
<evidence type="ECO:0000259" key="6">
    <source>
        <dbReference type="Pfam" id="PF01509"/>
    </source>
</evidence>
<dbReference type="AlphaFoldDB" id="A0A109DEE1"/>